<evidence type="ECO:0000313" key="3">
    <source>
        <dbReference type="EMBL" id="SKA08737.1"/>
    </source>
</evidence>
<evidence type="ECO:0000259" key="2">
    <source>
        <dbReference type="Pfam" id="PF09851"/>
    </source>
</evidence>
<sequence length="191" mass="21245">MGIGMLFNILFWGALIYLAIRFLNKGDFEGFTGKRGEPPEEILHKRYARGEITREQYQQMLGDLKNRRMMDMKKKWLALVAAVLLVAFAVPAFAAITDAQKKEILDLQKQMIELRKKMIDKYVEAGQLTPEQGKLMKDRMDQMEKYREQNGILPGPGMMQGGGCGGFGFGANGGFGGPMMGGGWGAQTQGL</sequence>
<dbReference type="AlphaFoldDB" id="A0A1T4QYS4"/>
<keyword evidence="4" id="KW-1185">Reference proteome</keyword>
<name>A0A1T4QYS4_9FIRM</name>
<evidence type="ECO:0000256" key="1">
    <source>
        <dbReference type="SAM" id="Phobius"/>
    </source>
</evidence>
<accession>A0A1T4QYS4</accession>
<dbReference type="Pfam" id="PF09851">
    <property type="entry name" value="SHOCT"/>
    <property type="match status" value="1"/>
</dbReference>
<evidence type="ECO:0000313" key="4">
    <source>
        <dbReference type="Proteomes" id="UP000189933"/>
    </source>
</evidence>
<dbReference type="Pfam" id="PF10925">
    <property type="entry name" value="DUF2680"/>
    <property type="match status" value="1"/>
</dbReference>
<keyword evidence="1" id="KW-0472">Membrane</keyword>
<feature type="domain" description="SHOCT" evidence="2">
    <location>
        <begin position="40"/>
        <end position="61"/>
    </location>
</feature>
<dbReference type="InterPro" id="IPR018649">
    <property type="entry name" value="SHOCT"/>
</dbReference>
<organism evidence="3 4">
    <name type="scientific">Carboxydocella sporoproducens DSM 16521</name>
    <dbReference type="NCBI Taxonomy" id="1121270"/>
    <lineage>
        <taxon>Bacteria</taxon>
        <taxon>Bacillati</taxon>
        <taxon>Bacillota</taxon>
        <taxon>Clostridia</taxon>
        <taxon>Eubacteriales</taxon>
        <taxon>Clostridiales Family XVI. Incertae Sedis</taxon>
        <taxon>Carboxydocella</taxon>
    </lineage>
</organism>
<keyword evidence="1" id="KW-1133">Transmembrane helix</keyword>
<reference evidence="4" key="1">
    <citation type="submission" date="2017-02" db="EMBL/GenBank/DDBJ databases">
        <authorList>
            <person name="Varghese N."/>
            <person name="Submissions S."/>
        </authorList>
    </citation>
    <scope>NUCLEOTIDE SEQUENCE [LARGE SCALE GENOMIC DNA]</scope>
    <source>
        <strain evidence="4">DSM 16521</strain>
    </source>
</reference>
<protein>
    <submittedName>
        <fullName evidence="3">Short C-terminal domain-containing protein</fullName>
    </submittedName>
</protein>
<keyword evidence="1" id="KW-0812">Transmembrane</keyword>
<feature type="transmembrane region" description="Helical" evidence="1">
    <location>
        <begin position="76"/>
        <end position="96"/>
    </location>
</feature>
<dbReference type="EMBL" id="FUXM01000023">
    <property type="protein sequence ID" value="SKA08737.1"/>
    <property type="molecule type" value="Genomic_DNA"/>
</dbReference>
<proteinExistence type="predicted"/>
<dbReference type="Proteomes" id="UP000189933">
    <property type="component" value="Unassembled WGS sequence"/>
</dbReference>
<gene>
    <name evidence="3" type="ORF">SAMN02745885_01846</name>
</gene>
<feature type="transmembrane region" description="Helical" evidence="1">
    <location>
        <begin position="6"/>
        <end position="24"/>
    </location>
</feature>
<dbReference type="InterPro" id="IPR024485">
    <property type="entry name" value="DUF2680"/>
</dbReference>